<dbReference type="GO" id="GO:0006643">
    <property type="term" value="P:membrane lipid metabolic process"/>
    <property type="evidence" value="ECO:0007669"/>
    <property type="project" value="TreeGrafter"/>
</dbReference>
<feature type="compositionally biased region" description="Polar residues" evidence="7">
    <location>
        <begin position="289"/>
        <end position="303"/>
    </location>
</feature>
<evidence type="ECO:0000313" key="11">
    <source>
        <dbReference type="Proteomes" id="UP000653472"/>
    </source>
</evidence>
<dbReference type="Proteomes" id="UP000653472">
    <property type="component" value="Unassembled WGS sequence"/>
</dbReference>
<feature type="transmembrane region" description="Helical" evidence="8">
    <location>
        <begin position="6"/>
        <end position="29"/>
    </location>
</feature>
<evidence type="ECO:0000259" key="9">
    <source>
        <dbReference type="Pfam" id="PF04116"/>
    </source>
</evidence>
<keyword evidence="4" id="KW-0560">Oxidoreductase</keyword>
<evidence type="ECO:0000313" key="10">
    <source>
        <dbReference type="EMBL" id="NKF23750.1"/>
    </source>
</evidence>
<dbReference type="GO" id="GO:0016020">
    <property type="term" value="C:membrane"/>
    <property type="evidence" value="ECO:0007669"/>
    <property type="project" value="GOC"/>
</dbReference>
<feature type="domain" description="Fatty acid hydroxylase" evidence="9">
    <location>
        <begin position="88"/>
        <end position="223"/>
    </location>
</feature>
<proteinExistence type="predicted"/>
<dbReference type="EMBL" id="JAAVXB010000009">
    <property type="protein sequence ID" value="NKF23750.1"/>
    <property type="molecule type" value="Genomic_DNA"/>
</dbReference>
<evidence type="ECO:0000256" key="6">
    <source>
        <dbReference type="ARBA" id="ARBA00023136"/>
    </source>
</evidence>
<dbReference type="RefSeq" id="WP_168149068.1">
    <property type="nucleotide sequence ID" value="NZ_JAAVXB010000009.1"/>
</dbReference>
<keyword evidence="6 8" id="KW-0472">Membrane</keyword>
<evidence type="ECO:0000256" key="2">
    <source>
        <dbReference type="ARBA" id="ARBA00022692"/>
    </source>
</evidence>
<comment type="caution">
    <text evidence="10">The sequence shown here is derived from an EMBL/GenBank/DDBJ whole genome shotgun (WGS) entry which is preliminary data.</text>
</comment>
<gene>
    <name evidence="10" type="ORF">G7Y82_15640</name>
</gene>
<accession>A0A970B7J9</accession>
<keyword evidence="5" id="KW-0443">Lipid metabolism</keyword>
<evidence type="ECO:0000256" key="1">
    <source>
        <dbReference type="ARBA" id="ARBA00004127"/>
    </source>
</evidence>
<feature type="transmembrane region" description="Helical" evidence="8">
    <location>
        <begin position="84"/>
        <end position="106"/>
    </location>
</feature>
<keyword evidence="11" id="KW-1185">Reference proteome</keyword>
<dbReference type="GO" id="GO:0050479">
    <property type="term" value="F:glyceryl-ether monooxygenase activity"/>
    <property type="evidence" value="ECO:0007669"/>
    <property type="project" value="TreeGrafter"/>
</dbReference>
<keyword evidence="2 8" id="KW-0812">Transmembrane</keyword>
<feature type="transmembrane region" description="Helical" evidence="8">
    <location>
        <begin position="50"/>
        <end position="72"/>
    </location>
</feature>
<evidence type="ECO:0000256" key="4">
    <source>
        <dbReference type="ARBA" id="ARBA00023002"/>
    </source>
</evidence>
<evidence type="ECO:0000256" key="5">
    <source>
        <dbReference type="ARBA" id="ARBA00023098"/>
    </source>
</evidence>
<dbReference type="InterPro" id="IPR051689">
    <property type="entry name" value="Sterol_desaturase/TMEM195"/>
</dbReference>
<reference evidence="10" key="1">
    <citation type="submission" date="2020-03" db="EMBL/GenBank/DDBJ databases">
        <title>Solimonas marina sp. nov., isolated from deep seawater of the Pacific Ocean.</title>
        <authorList>
            <person name="Liu X."/>
            <person name="Lai Q."/>
            <person name="Sun F."/>
            <person name="Gai Y."/>
            <person name="Li G."/>
            <person name="Shao Z."/>
        </authorList>
    </citation>
    <scope>NUCLEOTIDE SEQUENCE</scope>
    <source>
        <strain evidence="10">C16B3</strain>
    </source>
</reference>
<dbReference type="AlphaFoldDB" id="A0A970B7J9"/>
<dbReference type="GO" id="GO:0012505">
    <property type="term" value="C:endomembrane system"/>
    <property type="evidence" value="ECO:0007669"/>
    <property type="project" value="UniProtKB-SubCell"/>
</dbReference>
<dbReference type="PANTHER" id="PTHR21624">
    <property type="entry name" value="STEROL DESATURASE-RELATED PROTEIN"/>
    <property type="match status" value="1"/>
</dbReference>
<dbReference type="Pfam" id="PF04116">
    <property type="entry name" value="FA_hydroxylase"/>
    <property type="match status" value="1"/>
</dbReference>
<protein>
    <submittedName>
        <fullName evidence="10">Sterol desaturase family protein</fullName>
    </submittedName>
</protein>
<organism evidence="10 11">
    <name type="scientific">Solimonas marina</name>
    <dbReference type="NCBI Taxonomy" id="2714601"/>
    <lineage>
        <taxon>Bacteria</taxon>
        <taxon>Pseudomonadati</taxon>
        <taxon>Pseudomonadota</taxon>
        <taxon>Gammaproteobacteria</taxon>
        <taxon>Nevskiales</taxon>
        <taxon>Nevskiaceae</taxon>
        <taxon>Solimonas</taxon>
    </lineage>
</organism>
<feature type="region of interest" description="Disordered" evidence="7">
    <location>
        <begin position="283"/>
        <end position="303"/>
    </location>
</feature>
<dbReference type="PANTHER" id="PTHR21624:SF1">
    <property type="entry name" value="ALKYLGLYCEROL MONOOXYGENASE"/>
    <property type="match status" value="1"/>
</dbReference>
<comment type="subcellular location">
    <subcellularLocation>
        <location evidence="1">Endomembrane system</location>
        <topology evidence="1">Multi-pass membrane protein</topology>
    </subcellularLocation>
</comment>
<keyword evidence="3 8" id="KW-1133">Transmembrane helix</keyword>
<dbReference type="InterPro" id="IPR006694">
    <property type="entry name" value="Fatty_acid_hydroxylase"/>
</dbReference>
<name>A0A970B7J9_9GAMM</name>
<sequence>MQDVLHALMFIAAAGVIFVGVVASEAWYWKRRGRPEQYELADTLSNMTMGLSYKVVDGVVVALAGGAFFSLVHPYGLQYQPVHGVWSVLLIFVITDFTFYVSHYVWHKVRWFWTSHAVHHSSQRMNYSTALRQNYLVALNGGNLMIAGAIALVGFDKTWAIVALELNLLYQFFLHTEAPSVLDRFGAVLNTPSHHRVHHGSNPQQIDRNFGGVLIIWDRLFGTFRAEADAGEIAYGVTERQSRSRNPFYLQLHELGTLLRDVWRYRDPRILVRHPAWAEQHYGQAAAADQSSPTTPNSTGALM</sequence>
<feature type="transmembrane region" description="Helical" evidence="8">
    <location>
        <begin position="134"/>
        <end position="155"/>
    </location>
</feature>
<evidence type="ECO:0000256" key="7">
    <source>
        <dbReference type="SAM" id="MobiDB-lite"/>
    </source>
</evidence>
<evidence type="ECO:0000256" key="8">
    <source>
        <dbReference type="SAM" id="Phobius"/>
    </source>
</evidence>
<evidence type="ECO:0000256" key="3">
    <source>
        <dbReference type="ARBA" id="ARBA00022989"/>
    </source>
</evidence>
<dbReference type="GO" id="GO:0008610">
    <property type="term" value="P:lipid biosynthetic process"/>
    <property type="evidence" value="ECO:0007669"/>
    <property type="project" value="InterPro"/>
</dbReference>
<dbReference type="GO" id="GO:0005506">
    <property type="term" value="F:iron ion binding"/>
    <property type="evidence" value="ECO:0007669"/>
    <property type="project" value="InterPro"/>
</dbReference>